<organism evidence="1 2">
    <name type="scientific">Psophocarpus tetragonolobus</name>
    <name type="common">Winged bean</name>
    <name type="synonym">Dolichos tetragonolobus</name>
    <dbReference type="NCBI Taxonomy" id="3891"/>
    <lineage>
        <taxon>Eukaryota</taxon>
        <taxon>Viridiplantae</taxon>
        <taxon>Streptophyta</taxon>
        <taxon>Embryophyta</taxon>
        <taxon>Tracheophyta</taxon>
        <taxon>Spermatophyta</taxon>
        <taxon>Magnoliopsida</taxon>
        <taxon>eudicotyledons</taxon>
        <taxon>Gunneridae</taxon>
        <taxon>Pentapetalae</taxon>
        <taxon>rosids</taxon>
        <taxon>fabids</taxon>
        <taxon>Fabales</taxon>
        <taxon>Fabaceae</taxon>
        <taxon>Papilionoideae</taxon>
        <taxon>50 kb inversion clade</taxon>
        <taxon>NPAAA clade</taxon>
        <taxon>indigoferoid/millettioid clade</taxon>
        <taxon>Phaseoleae</taxon>
        <taxon>Psophocarpus</taxon>
    </lineage>
</organism>
<evidence type="ECO:0000313" key="2">
    <source>
        <dbReference type="Proteomes" id="UP001386955"/>
    </source>
</evidence>
<dbReference type="Proteomes" id="UP001386955">
    <property type="component" value="Unassembled WGS sequence"/>
</dbReference>
<keyword evidence="2" id="KW-1185">Reference proteome</keyword>
<protein>
    <submittedName>
        <fullName evidence="1">Uncharacterized protein</fullName>
    </submittedName>
</protein>
<dbReference type="AlphaFoldDB" id="A0AAN9S9U5"/>
<dbReference type="EMBL" id="JAYMYS010000005">
    <property type="protein sequence ID" value="KAK7392323.1"/>
    <property type="molecule type" value="Genomic_DNA"/>
</dbReference>
<evidence type="ECO:0000313" key="1">
    <source>
        <dbReference type="EMBL" id="KAK7392323.1"/>
    </source>
</evidence>
<accession>A0AAN9S9U5</accession>
<proteinExistence type="predicted"/>
<gene>
    <name evidence="1" type="ORF">VNO78_20757</name>
</gene>
<reference evidence="1 2" key="1">
    <citation type="submission" date="2024-01" db="EMBL/GenBank/DDBJ databases">
        <title>The genomes of 5 underutilized Papilionoideae crops provide insights into root nodulation and disease resistanc.</title>
        <authorList>
            <person name="Jiang F."/>
        </authorList>
    </citation>
    <scope>NUCLEOTIDE SEQUENCE [LARGE SCALE GENOMIC DNA]</scope>
    <source>
        <strain evidence="1">DUOXIRENSHENG_FW03</strain>
        <tissue evidence="1">Leaves</tissue>
    </source>
</reference>
<comment type="caution">
    <text evidence="1">The sequence shown here is derived from an EMBL/GenBank/DDBJ whole genome shotgun (WGS) entry which is preliminary data.</text>
</comment>
<name>A0AAN9S9U5_PSOTE</name>
<sequence length="331" mass="37071">MASERFLWVRLDDATHKQSRLDTTRVLIYTKVGYTINEVKKVSVNGIVFAINIVDESHTVMEFIGTYVREDHESDKSNAFEQDSDYCLWKWSEHEGFFGSYGGSRHETDDFDDKVIRCGAGLRDAVHPRPQGPRRCVADGLHNSQYNDSYSDCYVAEHFIPRDHMRSPDEDAKALDNGVGPNAGEVSCVKEALDVGGEFHAMEFEKGMEANDGSGGATGLFLFGDTEVTHECENIGVGRMVGNMMRDDQEGHQKGFLVMIEEDNIHKGVENDTGRMMHQEALDLTRLVPHVQNGVGIVQANHTECCMIGPRSMLHDVTHDQAYHAEGNEEE</sequence>